<name>A0ABR5VC13_9CORY</name>
<comment type="caution">
    <text evidence="1">The sequence shown here is derived from an EMBL/GenBank/DDBJ whole genome shotgun (WGS) entry which is preliminary data.</text>
</comment>
<keyword evidence="2" id="KW-1185">Reference proteome</keyword>
<evidence type="ECO:0000313" key="1">
    <source>
        <dbReference type="EMBL" id="KXU18775.1"/>
    </source>
</evidence>
<sequence length="39" mass="3917">MLDDACAESSAKRVAGCGAEPWAQGVVLSDVCVSSGFIS</sequence>
<proteinExistence type="predicted"/>
<accession>A0ABR5VC13</accession>
<organism evidence="1 2">
    <name type="scientific">Corynebacterium simulans</name>
    <dbReference type="NCBI Taxonomy" id="146827"/>
    <lineage>
        <taxon>Bacteria</taxon>
        <taxon>Bacillati</taxon>
        <taxon>Actinomycetota</taxon>
        <taxon>Actinomycetes</taxon>
        <taxon>Mycobacteriales</taxon>
        <taxon>Corynebacteriaceae</taxon>
        <taxon>Corynebacterium</taxon>
    </lineage>
</organism>
<dbReference type="Proteomes" id="UP000070339">
    <property type="component" value="Unassembled WGS sequence"/>
</dbReference>
<reference evidence="1 2" key="1">
    <citation type="journal article" date="2016" name="Int. J. Syst. Evol. Microbiol.">
        <title>Resolving the Complexity of Human Skin Metagenomes Using Single-Molecule Sequencing.</title>
        <authorList>
            <consortium name="NISC Comparative Sequencing Program"/>
            <person name="Tsai Y.C."/>
            <person name="Conlan S."/>
            <person name="Deming C."/>
            <person name="Segre J.A."/>
            <person name="Kong H.H."/>
            <person name="Korlach J."/>
            <person name="Oh J."/>
        </authorList>
    </citation>
    <scope>NUCLEOTIDE SEQUENCE [LARGE SCALE GENOMIC DNA]</scope>
    <source>
        <strain evidence="1 2">1B08</strain>
    </source>
</reference>
<dbReference type="EMBL" id="LTEB01000014">
    <property type="protein sequence ID" value="KXU18775.1"/>
    <property type="molecule type" value="Genomic_DNA"/>
</dbReference>
<gene>
    <name evidence="1" type="ORF">WM41_0304</name>
</gene>
<evidence type="ECO:0000313" key="2">
    <source>
        <dbReference type="Proteomes" id="UP000070339"/>
    </source>
</evidence>
<protein>
    <submittedName>
        <fullName evidence="1">Uncharacterized protein</fullName>
    </submittedName>
</protein>